<gene>
    <name evidence="9" type="ORF">CLHUN_33900</name>
</gene>
<keyword evidence="10" id="KW-1185">Reference proteome</keyword>
<name>A0A1V4SFU8_RUMHU</name>
<dbReference type="Pfam" id="PF12833">
    <property type="entry name" value="HTH_18"/>
    <property type="match status" value="1"/>
</dbReference>
<dbReference type="Gene3D" id="1.10.10.60">
    <property type="entry name" value="Homeodomain-like"/>
    <property type="match status" value="2"/>
</dbReference>
<evidence type="ECO:0000256" key="3">
    <source>
        <dbReference type="ARBA" id="ARBA00023125"/>
    </source>
</evidence>
<protein>
    <recommendedName>
        <fullName evidence="1">Stage 0 sporulation protein A homolog</fullName>
    </recommendedName>
</protein>
<dbReference type="SMART" id="SM00342">
    <property type="entry name" value="HTH_ARAC"/>
    <property type="match status" value="1"/>
</dbReference>
<comment type="caution">
    <text evidence="9">The sequence shown here is derived from an EMBL/GenBank/DDBJ whole genome shotgun (WGS) entry which is preliminary data.</text>
</comment>
<dbReference type="SUPFAM" id="SSF46689">
    <property type="entry name" value="Homeodomain-like"/>
    <property type="match status" value="1"/>
</dbReference>
<dbReference type="Proteomes" id="UP000191554">
    <property type="component" value="Unassembled WGS sequence"/>
</dbReference>
<keyword evidence="2" id="KW-0805">Transcription regulation</keyword>
<evidence type="ECO:0000256" key="4">
    <source>
        <dbReference type="ARBA" id="ARBA00023163"/>
    </source>
</evidence>
<evidence type="ECO:0000256" key="1">
    <source>
        <dbReference type="ARBA" id="ARBA00018672"/>
    </source>
</evidence>
<feature type="modified residue" description="4-aspartylphosphate" evidence="6">
    <location>
        <position position="55"/>
    </location>
</feature>
<dbReference type="GO" id="GO:0003700">
    <property type="term" value="F:DNA-binding transcription factor activity"/>
    <property type="evidence" value="ECO:0007669"/>
    <property type="project" value="InterPro"/>
</dbReference>
<dbReference type="InterPro" id="IPR011006">
    <property type="entry name" value="CheY-like_superfamily"/>
</dbReference>
<dbReference type="STRING" id="48256.CLHUN_33900"/>
<dbReference type="CDD" id="cd17536">
    <property type="entry name" value="REC_YesN-like"/>
    <property type="match status" value="1"/>
</dbReference>
<evidence type="ECO:0000259" key="7">
    <source>
        <dbReference type="PROSITE" id="PS01124"/>
    </source>
</evidence>
<keyword evidence="3" id="KW-0238">DNA-binding</keyword>
<evidence type="ECO:0000313" key="10">
    <source>
        <dbReference type="Proteomes" id="UP000191554"/>
    </source>
</evidence>
<keyword evidence="6" id="KW-0597">Phosphoprotein</keyword>
<dbReference type="SUPFAM" id="SSF52172">
    <property type="entry name" value="CheY-like"/>
    <property type="match status" value="1"/>
</dbReference>
<sequence length="367" mass="41833">MYSVLLVDDDLAALYMLKRFKKWGEYGFSLEGEACDGKEALRKLSGKEYDLIITDIKMPGMDGIEFVQELRSRKDDTCIVFWSTHSDFQFARQGIRFGVFEYMTKPLEEAALTDILVRAGAFISEKKAREERLKSSGKAQEEDNGIYYPVDHENLIISYILTADPRLKKATAETFSGMCNLYDGDSGKVRVLANTLLYNIKTRIDEKFPWLKKVEGLVVSGGITGSGGISSLEEEFSAQLSEIKEKILKYQLNHSDSIIRRICQCVIDNIESEVNLESIANEVHISKDYVGKLFKQKVMCNFNDYVTKMKMEHAKYLILSGNLKNYEISERLGYKKADYFSSLFKAYTGLTPSEYKKCNSQDAELQI</sequence>
<dbReference type="PROSITE" id="PS01124">
    <property type="entry name" value="HTH_ARAC_FAMILY_2"/>
    <property type="match status" value="1"/>
</dbReference>
<feature type="domain" description="Response regulatory" evidence="8">
    <location>
        <begin position="3"/>
        <end position="120"/>
    </location>
</feature>
<dbReference type="AlphaFoldDB" id="A0A1V4SFU8"/>
<accession>A0A1V4SFU8</accession>
<evidence type="ECO:0000259" key="8">
    <source>
        <dbReference type="PROSITE" id="PS50110"/>
    </source>
</evidence>
<dbReference type="InterPro" id="IPR009057">
    <property type="entry name" value="Homeodomain-like_sf"/>
</dbReference>
<dbReference type="EMBL" id="MZGX01000025">
    <property type="protein sequence ID" value="OPX42738.1"/>
    <property type="molecule type" value="Genomic_DNA"/>
</dbReference>
<dbReference type="InterPro" id="IPR001789">
    <property type="entry name" value="Sig_transdc_resp-reg_receiver"/>
</dbReference>
<dbReference type="PROSITE" id="PS50110">
    <property type="entry name" value="RESPONSE_REGULATORY"/>
    <property type="match status" value="1"/>
</dbReference>
<feature type="domain" description="HTH araC/xylS-type" evidence="7">
    <location>
        <begin position="260"/>
        <end position="358"/>
    </location>
</feature>
<dbReference type="PANTHER" id="PTHR43280:SF10">
    <property type="entry name" value="REGULATORY PROTEIN POCR"/>
    <property type="match status" value="1"/>
</dbReference>
<comment type="function">
    <text evidence="5">May play the central regulatory role in sporulation. It may be an element of the effector pathway responsible for the activation of sporulation genes in response to nutritional stress. Spo0A may act in concert with spo0H (a sigma factor) to control the expression of some genes that are critical to the sporulation process.</text>
</comment>
<keyword evidence="4" id="KW-0804">Transcription</keyword>
<evidence type="ECO:0000313" key="9">
    <source>
        <dbReference type="EMBL" id="OPX42738.1"/>
    </source>
</evidence>
<evidence type="ECO:0000256" key="6">
    <source>
        <dbReference type="PROSITE-ProRule" id="PRU00169"/>
    </source>
</evidence>
<evidence type="ECO:0000256" key="5">
    <source>
        <dbReference type="ARBA" id="ARBA00024867"/>
    </source>
</evidence>
<proteinExistence type="predicted"/>
<dbReference type="Gene3D" id="3.40.50.2300">
    <property type="match status" value="1"/>
</dbReference>
<evidence type="ECO:0000256" key="2">
    <source>
        <dbReference type="ARBA" id="ARBA00023015"/>
    </source>
</evidence>
<reference evidence="9 10" key="1">
    <citation type="submission" date="2017-03" db="EMBL/GenBank/DDBJ databases">
        <title>Genome sequence of Clostridium hungatei DSM 14427.</title>
        <authorList>
            <person name="Poehlein A."/>
            <person name="Daniel R."/>
        </authorList>
    </citation>
    <scope>NUCLEOTIDE SEQUENCE [LARGE SCALE GENOMIC DNA]</scope>
    <source>
        <strain evidence="9 10">DSM 14427</strain>
    </source>
</reference>
<organism evidence="9 10">
    <name type="scientific">Ruminiclostridium hungatei</name>
    <name type="common">Clostridium hungatei</name>
    <dbReference type="NCBI Taxonomy" id="48256"/>
    <lineage>
        <taxon>Bacteria</taxon>
        <taxon>Bacillati</taxon>
        <taxon>Bacillota</taxon>
        <taxon>Clostridia</taxon>
        <taxon>Eubacteriales</taxon>
        <taxon>Oscillospiraceae</taxon>
        <taxon>Ruminiclostridium</taxon>
    </lineage>
</organism>
<dbReference type="GO" id="GO:0043565">
    <property type="term" value="F:sequence-specific DNA binding"/>
    <property type="evidence" value="ECO:0007669"/>
    <property type="project" value="InterPro"/>
</dbReference>
<dbReference type="GO" id="GO:0000160">
    <property type="term" value="P:phosphorelay signal transduction system"/>
    <property type="evidence" value="ECO:0007669"/>
    <property type="project" value="InterPro"/>
</dbReference>
<dbReference type="Pfam" id="PF00072">
    <property type="entry name" value="Response_reg"/>
    <property type="match status" value="1"/>
</dbReference>
<dbReference type="SMART" id="SM00448">
    <property type="entry name" value="REC"/>
    <property type="match status" value="1"/>
</dbReference>
<dbReference type="RefSeq" id="WP_080065821.1">
    <property type="nucleotide sequence ID" value="NZ_MZGX01000025.1"/>
</dbReference>
<dbReference type="PANTHER" id="PTHR43280">
    <property type="entry name" value="ARAC-FAMILY TRANSCRIPTIONAL REGULATOR"/>
    <property type="match status" value="1"/>
</dbReference>
<dbReference type="InterPro" id="IPR018060">
    <property type="entry name" value="HTH_AraC"/>
</dbReference>
<dbReference type="OrthoDB" id="324626at2"/>